<dbReference type="Pfam" id="PF13432">
    <property type="entry name" value="TPR_16"/>
    <property type="match status" value="2"/>
</dbReference>
<dbReference type="PANTHER" id="PTHR12428:SF65">
    <property type="entry name" value="CYTOCHROME C OXIDASE ASSEMBLY PROTEIN COX18, MITOCHONDRIAL"/>
    <property type="match status" value="1"/>
</dbReference>
<sequence>MGIGKPKLLHDLRRFRRLLTPSLPLVRSIHSQNPNSVIVSYPSLPIGQSDLIERSQPWMNASLIGLPNSMWFRPFSIHTASSDKVDKDVGLDVRLETELEQLDANGDAVGVIGSNEDGEGLLSPVRAVISLLDGYHDLTGLAWWVTIASSTLTLRLSLLPVLILQLKKMKRISELFPKLPPPFPPPFSGKSYIKQFLLFRTERHAIGCPSYLWFLASFSVQVPCFLLWMTSVRRMSLDHHPGFDCGGILWFQNLTELPHGVFGSIFPILIASLHFMNVQISFRTSTVGKATGLFGLLAKYYKLYLQILTLPIFVMGYCVPQGSLIYWVTNSSLSVIQQLSLNHPAIRNKLGLPEKDALVKSETSGNLEKLEIRSLDTLVKNNSVKSLSPYELLALSIQLLTKGDKDRAIALLRMALEKDPEYIRALVVLGQTLMQKGLLLEAIEHFEHAISKLLIVGHPTDDENIDLLILSSSWAGVTYIRQGRNEEGIEHLERIAKLKEPEDPKCKAHYFDGLLLLASALLNEGRKSEAEKLLQMAAAYNPAYNEYLQQCREDS</sequence>
<dbReference type="SUPFAM" id="SSF48452">
    <property type="entry name" value="TPR-like"/>
    <property type="match status" value="1"/>
</dbReference>
<dbReference type="STRING" id="4432.A0A1U7ZG75"/>
<gene>
    <name evidence="7" type="primary">LOC104592709</name>
</gene>
<proteinExistence type="inferred from homology"/>
<dbReference type="OMA" id="FPEATVC"/>
<dbReference type="InterPro" id="IPR011990">
    <property type="entry name" value="TPR-like_helical_dom_sf"/>
</dbReference>
<evidence type="ECO:0000256" key="2">
    <source>
        <dbReference type="ARBA" id="ARBA00010583"/>
    </source>
</evidence>
<dbReference type="InterPro" id="IPR019734">
    <property type="entry name" value="TPR_rpt"/>
</dbReference>
<comment type="similarity">
    <text evidence="2">Belongs to the OXA1/ALB3/YidC (TC 2.A.9.2) family.</text>
</comment>
<comment type="subcellular location">
    <subcellularLocation>
        <location evidence="1">Membrane</location>
        <topology evidence="1">Multi-pass membrane protein</topology>
    </subcellularLocation>
</comment>
<evidence type="ECO:0000256" key="1">
    <source>
        <dbReference type="ARBA" id="ARBA00004141"/>
    </source>
</evidence>
<dbReference type="AlphaFoldDB" id="A0A1U7ZG75"/>
<dbReference type="GO" id="GO:0032979">
    <property type="term" value="P:protein insertion into mitochondrial inner membrane from matrix"/>
    <property type="evidence" value="ECO:0000318"/>
    <property type="project" value="GO_Central"/>
</dbReference>
<dbReference type="Proteomes" id="UP000189703">
    <property type="component" value="Unplaced"/>
</dbReference>
<evidence type="ECO:0000256" key="4">
    <source>
        <dbReference type="ARBA" id="ARBA00022989"/>
    </source>
</evidence>
<evidence type="ECO:0000313" key="7">
    <source>
        <dbReference type="RefSeq" id="XP_010250466.1"/>
    </source>
</evidence>
<dbReference type="OrthoDB" id="2148490at2759"/>
<dbReference type="CDD" id="cd20069">
    <property type="entry name" value="5TM_Oxa1-like"/>
    <property type="match status" value="1"/>
</dbReference>
<dbReference type="FunCoup" id="A0A1U7ZG75">
    <property type="interactions" value="159"/>
</dbReference>
<keyword evidence="4" id="KW-1133">Transmembrane helix</keyword>
<name>A0A1U7ZG75_NELNU</name>
<dbReference type="Gene3D" id="1.25.40.10">
    <property type="entry name" value="Tetratricopeptide repeat domain"/>
    <property type="match status" value="1"/>
</dbReference>
<evidence type="ECO:0000313" key="6">
    <source>
        <dbReference type="Proteomes" id="UP000189703"/>
    </source>
</evidence>
<dbReference type="KEGG" id="nnu:104592709"/>
<dbReference type="GeneID" id="104592709"/>
<protein>
    <submittedName>
        <fullName evidence="7">ALBINO3-like protein 2, chloroplastic isoform X1</fullName>
    </submittedName>
</protein>
<evidence type="ECO:0000256" key="3">
    <source>
        <dbReference type="ARBA" id="ARBA00022692"/>
    </source>
</evidence>
<dbReference type="GO" id="GO:0032977">
    <property type="term" value="F:membrane insertase activity"/>
    <property type="evidence" value="ECO:0000318"/>
    <property type="project" value="GO_Central"/>
</dbReference>
<organism evidence="6 7">
    <name type="scientific">Nelumbo nucifera</name>
    <name type="common">Sacred lotus</name>
    <dbReference type="NCBI Taxonomy" id="4432"/>
    <lineage>
        <taxon>Eukaryota</taxon>
        <taxon>Viridiplantae</taxon>
        <taxon>Streptophyta</taxon>
        <taxon>Embryophyta</taxon>
        <taxon>Tracheophyta</taxon>
        <taxon>Spermatophyta</taxon>
        <taxon>Magnoliopsida</taxon>
        <taxon>Proteales</taxon>
        <taxon>Nelumbonaceae</taxon>
        <taxon>Nelumbo</taxon>
    </lineage>
</organism>
<dbReference type="eggNOG" id="KOG1239">
    <property type="taxonomic scope" value="Eukaryota"/>
</dbReference>
<dbReference type="RefSeq" id="XP_010250466.1">
    <property type="nucleotide sequence ID" value="XM_010252164.2"/>
</dbReference>
<keyword evidence="6" id="KW-1185">Reference proteome</keyword>
<dbReference type="SMART" id="SM00028">
    <property type="entry name" value="TPR"/>
    <property type="match status" value="3"/>
</dbReference>
<reference evidence="7" key="1">
    <citation type="submission" date="2025-08" db="UniProtKB">
        <authorList>
            <consortium name="RefSeq"/>
        </authorList>
    </citation>
    <scope>IDENTIFICATION</scope>
</reference>
<evidence type="ECO:0000256" key="5">
    <source>
        <dbReference type="ARBA" id="ARBA00023136"/>
    </source>
</evidence>
<dbReference type="PANTHER" id="PTHR12428">
    <property type="entry name" value="OXA1"/>
    <property type="match status" value="1"/>
</dbReference>
<accession>A0A1U7ZG75</accession>
<dbReference type="GO" id="GO:0005743">
    <property type="term" value="C:mitochondrial inner membrane"/>
    <property type="evidence" value="ECO:0000318"/>
    <property type="project" value="GO_Central"/>
</dbReference>
<keyword evidence="3" id="KW-0812">Transmembrane</keyword>
<keyword evidence="5" id="KW-0472">Membrane</keyword>
<dbReference type="InterPro" id="IPR001708">
    <property type="entry name" value="YidC/ALB3/OXA1/COX18"/>
</dbReference>